<dbReference type="EMBL" id="BMRE01000016">
    <property type="protein sequence ID" value="GGU44204.1"/>
    <property type="molecule type" value="Genomic_DNA"/>
</dbReference>
<dbReference type="Proteomes" id="UP000649573">
    <property type="component" value="Unassembled WGS sequence"/>
</dbReference>
<proteinExistence type="predicted"/>
<gene>
    <name evidence="1" type="ORF">GCM10010178_41000</name>
</gene>
<dbReference type="RefSeq" id="WP_189255295.1">
    <property type="nucleotide sequence ID" value="NZ_BMRE01000016.1"/>
</dbReference>
<accession>A0ABQ2UNQ7</accession>
<evidence type="ECO:0000313" key="1">
    <source>
        <dbReference type="EMBL" id="GGU44204.1"/>
    </source>
</evidence>
<sequence length="60" mass="6528">MLNVTVSAAETSVLGNALDRGSSLRHQRVHDLLGLEVVLPGGELVHVGWWPEEKPTPVYP</sequence>
<keyword evidence="2" id="KW-1185">Reference proteome</keyword>
<protein>
    <submittedName>
        <fullName evidence="1">Uncharacterized protein</fullName>
    </submittedName>
</protein>
<comment type="caution">
    <text evidence="1">The sequence shown here is derived from an EMBL/GenBank/DDBJ whole genome shotgun (WGS) entry which is preliminary data.</text>
</comment>
<dbReference type="Gene3D" id="3.30.465.10">
    <property type="match status" value="1"/>
</dbReference>
<dbReference type="InterPro" id="IPR016169">
    <property type="entry name" value="FAD-bd_PCMH_sub2"/>
</dbReference>
<organism evidence="1 2">
    <name type="scientific">Lentzea flava</name>
    <dbReference type="NCBI Taxonomy" id="103732"/>
    <lineage>
        <taxon>Bacteria</taxon>
        <taxon>Bacillati</taxon>
        <taxon>Actinomycetota</taxon>
        <taxon>Actinomycetes</taxon>
        <taxon>Pseudonocardiales</taxon>
        <taxon>Pseudonocardiaceae</taxon>
        <taxon>Lentzea</taxon>
    </lineage>
</organism>
<name>A0ABQ2UNQ7_9PSEU</name>
<reference evidence="2" key="1">
    <citation type="journal article" date="2019" name="Int. J. Syst. Evol. Microbiol.">
        <title>The Global Catalogue of Microorganisms (GCM) 10K type strain sequencing project: providing services to taxonomists for standard genome sequencing and annotation.</title>
        <authorList>
            <consortium name="The Broad Institute Genomics Platform"/>
            <consortium name="The Broad Institute Genome Sequencing Center for Infectious Disease"/>
            <person name="Wu L."/>
            <person name="Ma J."/>
        </authorList>
    </citation>
    <scope>NUCLEOTIDE SEQUENCE [LARGE SCALE GENOMIC DNA]</scope>
    <source>
        <strain evidence="2">JCM 3296</strain>
    </source>
</reference>
<evidence type="ECO:0000313" key="2">
    <source>
        <dbReference type="Proteomes" id="UP000649573"/>
    </source>
</evidence>